<feature type="transmembrane region" description="Helical" evidence="7">
    <location>
        <begin position="297"/>
        <end position="319"/>
    </location>
</feature>
<evidence type="ECO:0000256" key="3">
    <source>
        <dbReference type="ARBA" id="ARBA00022475"/>
    </source>
</evidence>
<dbReference type="Proteomes" id="UP000067448">
    <property type="component" value="Unassembled WGS sequence"/>
</dbReference>
<evidence type="ECO:0000256" key="5">
    <source>
        <dbReference type="ARBA" id="ARBA00022989"/>
    </source>
</evidence>
<comment type="similarity">
    <text evidence="7">Belongs to the binding-protein-dependent transport system permease family.</text>
</comment>
<dbReference type="SUPFAM" id="SSF161098">
    <property type="entry name" value="MetI-like"/>
    <property type="match status" value="1"/>
</dbReference>
<reference evidence="10" key="3">
    <citation type="submission" date="2016-02" db="EMBL/GenBank/DDBJ databases">
        <title>Draft genome of pathogenic Streptomyces sp. in Japan.</title>
        <authorList>
            <person name="Tomihama T."/>
            <person name="Ikenaga M."/>
            <person name="Sakai M."/>
            <person name="Okubo T."/>
            <person name="Ikeda S."/>
        </authorList>
    </citation>
    <scope>NUCLEOTIDE SEQUENCE [LARGE SCALE GENOMIC DNA]</scope>
    <source>
        <strain evidence="10">S58</strain>
    </source>
</reference>
<feature type="domain" description="ABC transmembrane type-1" evidence="8">
    <location>
        <begin position="116"/>
        <end position="316"/>
    </location>
</feature>
<accession>A0A100JP65</accession>
<dbReference type="PANTHER" id="PTHR43163">
    <property type="entry name" value="DIPEPTIDE TRANSPORT SYSTEM PERMEASE PROTEIN DPPB-RELATED"/>
    <property type="match status" value="1"/>
</dbReference>
<dbReference type="AlphaFoldDB" id="A0A100JP65"/>
<keyword evidence="3" id="KW-1003">Cell membrane</keyword>
<dbReference type="InterPro" id="IPR035906">
    <property type="entry name" value="MetI-like_sf"/>
</dbReference>
<evidence type="ECO:0000259" key="8">
    <source>
        <dbReference type="PROSITE" id="PS50928"/>
    </source>
</evidence>
<feature type="transmembrane region" description="Helical" evidence="7">
    <location>
        <begin position="153"/>
        <end position="174"/>
    </location>
</feature>
<comment type="subcellular location">
    <subcellularLocation>
        <location evidence="1 7">Cell membrane</location>
        <topology evidence="1 7">Multi-pass membrane protein</topology>
    </subcellularLocation>
</comment>
<dbReference type="PANTHER" id="PTHR43163:SF3">
    <property type="entry name" value="PEPTIDE ABC TRANSPORTER PERMEASE PROTEIN"/>
    <property type="match status" value="1"/>
</dbReference>
<feature type="transmembrane region" description="Helical" evidence="7">
    <location>
        <begin position="22"/>
        <end position="48"/>
    </location>
</feature>
<dbReference type="GO" id="GO:0005886">
    <property type="term" value="C:plasma membrane"/>
    <property type="evidence" value="ECO:0007669"/>
    <property type="project" value="UniProtKB-SubCell"/>
</dbReference>
<evidence type="ECO:0000313" key="9">
    <source>
        <dbReference type="EMBL" id="GAQ63072.1"/>
    </source>
</evidence>
<dbReference type="Pfam" id="PF00528">
    <property type="entry name" value="BPD_transp_1"/>
    <property type="match status" value="1"/>
</dbReference>
<gene>
    <name evidence="9" type="primary">gsiC_5</name>
    <name evidence="9" type="ORF">SsS58_03449</name>
</gene>
<name>A0A100JP65_STRSC</name>
<dbReference type="InterPro" id="IPR000515">
    <property type="entry name" value="MetI-like"/>
</dbReference>
<keyword evidence="5 7" id="KW-1133">Transmembrane helix</keyword>
<evidence type="ECO:0000256" key="6">
    <source>
        <dbReference type="ARBA" id="ARBA00023136"/>
    </source>
</evidence>
<dbReference type="GO" id="GO:0055085">
    <property type="term" value="P:transmembrane transport"/>
    <property type="evidence" value="ECO:0007669"/>
    <property type="project" value="InterPro"/>
</dbReference>
<reference evidence="9 10" key="2">
    <citation type="journal article" date="2016" name="Genome Announc.">
        <title>Draft Genome Sequences of Streptomyces scabiei S58, Streptomyces turgidiscabies T45, and Streptomyces acidiscabies a10, the Pathogens of Potato Common Scab, Isolated in Japan.</title>
        <authorList>
            <person name="Tomihama T."/>
            <person name="Nishi Y."/>
            <person name="Sakai M."/>
            <person name="Ikenaga M."/>
            <person name="Okubo T."/>
            <person name="Ikeda S."/>
        </authorList>
    </citation>
    <scope>NUCLEOTIDE SEQUENCE [LARGE SCALE GENOMIC DNA]</scope>
    <source>
        <strain evidence="9 10">S58</strain>
    </source>
</reference>
<dbReference type="Pfam" id="PF19300">
    <property type="entry name" value="BPD_transp_1_N"/>
    <property type="match status" value="1"/>
</dbReference>
<dbReference type="PROSITE" id="PS50928">
    <property type="entry name" value="ABC_TM1"/>
    <property type="match status" value="1"/>
</dbReference>
<evidence type="ECO:0000256" key="4">
    <source>
        <dbReference type="ARBA" id="ARBA00022692"/>
    </source>
</evidence>
<proteinExistence type="inferred from homology"/>
<reference evidence="10" key="1">
    <citation type="submission" date="2015-11" db="EMBL/GenBank/DDBJ databases">
        <authorList>
            <consortium name="Cross-ministerial Strategic Innovation Promotion Program (SIP) consortium"/>
            <person name="Tomihama T."/>
            <person name="Ikenaga M."/>
            <person name="Sakai M."/>
            <person name="Okubo T."/>
            <person name="Ikeda S."/>
        </authorList>
    </citation>
    <scope>NUCLEOTIDE SEQUENCE [LARGE SCALE GENOMIC DNA]</scope>
    <source>
        <strain evidence="10">S58</strain>
    </source>
</reference>
<evidence type="ECO:0000256" key="1">
    <source>
        <dbReference type="ARBA" id="ARBA00004651"/>
    </source>
</evidence>
<dbReference type="OrthoDB" id="3171583at2"/>
<keyword evidence="6 7" id="KW-0472">Membrane</keyword>
<dbReference type="EMBL" id="BCMM01000015">
    <property type="protein sequence ID" value="GAQ63072.1"/>
    <property type="molecule type" value="Genomic_DNA"/>
</dbReference>
<keyword evidence="2 7" id="KW-0813">Transport</keyword>
<dbReference type="RefSeq" id="WP_059080802.1">
    <property type="nucleotide sequence ID" value="NZ_BCMM01000015.1"/>
</dbReference>
<keyword evidence="4 7" id="KW-0812">Transmembrane</keyword>
<evidence type="ECO:0000256" key="2">
    <source>
        <dbReference type="ARBA" id="ARBA00022448"/>
    </source>
</evidence>
<organism evidence="9 10">
    <name type="scientific">Streptomyces scabiei</name>
    <dbReference type="NCBI Taxonomy" id="1930"/>
    <lineage>
        <taxon>Bacteria</taxon>
        <taxon>Bacillati</taxon>
        <taxon>Actinomycetota</taxon>
        <taxon>Actinomycetes</taxon>
        <taxon>Kitasatosporales</taxon>
        <taxon>Streptomycetaceae</taxon>
        <taxon>Streptomyces</taxon>
    </lineage>
</organism>
<feature type="transmembrane region" description="Helical" evidence="7">
    <location>
        <begin position="116"/>
        <end position="141"/>
    </location>
</feature>
<evidence type="ECO:0000256" key="7">
    <source>
        <dbReference type="RuleBase" id="RU363032"/>
    </source>
</evidence>
<protein>
    <submittedName>
        <fullName evidence="9">Glutathione transport system permease protein</fullName>
    </submittedName>
</protein>
<dbReference type="Gene3D" id="1.10.3720.10">
    <property type="entry name" value="MetI-like"/>
    <property type="match status" value="1"/>
</dbReference>
<feature type="transmembrane region" description="Helical" evidence="7">
    <location>
        <begin position="251"/>
        <end position="277"/>
    </location>
</feature>
<sequence>MSVSTSAAGLPVRIRASWRHPVLSLAVTYVLSPVVTVLCATFLLFAVLSLSPGDPVAALLGPHATDSARAAMRARLGLDDPLPERYWHWLTGALHGDLGTSLTYRQPVSDLLAPRLLTTLLLVALSAVLILAAGLVLGGIGGTSPRWRPWTNALSGLGIAVPAFVATTLLISVFAVNLGWFPTSGAGSGFTDRLWHLTLPAVALSIGYAAYLTQMTSSAIGEEAEAEHVVTGRGRGLPRAWVFRRHILRNAALPVLTASGLTVAGLVAGAVVVEPAFGIDGIGSLLIRSVSAKDYPVATAVSVLIVTVFVVVTTLLDAGQHLLDPRLRKGR</sequence>
<feature type="transmembrane region" description="Helical" evidence="7">
    <location>
        <begin position="194"/>
        <end position="212"/>
    </location>
</feature>
<comment type="caution">
    <text evidence="9">The sequence shown here is derived from an EMBL/GenBank/DDBJ whole genome shotgun (WGS) entry which is preliminary data.</text>
</comment>
<dbReference type="InterPro" id="IPR045621">
    <property type="entry name" value="BPD_transp_1_N"/>
</dbReference>
<dbReference type="CDD" id="cd06261">
    <property type="entry name" value="TM_PBP2"/>
    <property type="match status" value="1"/>
</dbReference>
<evidence type="ECO:0000313" key="10">
    <source>
        <dbReference type="Proteomes" id="UP000067448"/>
    </source>
</evidence>